<evidence type="ECO:0000313" key="2">
    <source>
        <dbReference type="Proteomes" id="UP001497680"/>
    </source>
</evidence>
<comment type="caution">
    <text evidence="1">The sequence shown here is derived from an EMBL/GenBank/DDBJ whole genome shotgun (WGS) entry which is preliminary data.</text>
</comment>
<accession>A0ACC0CU60</accession>
<dbReference type="Proteomes" id="UP001497680">
    <property type="component" value="Unassembled WGS sequence"/>
</dbReference>
<name>A0ACC0CU60_9PEZI</name>
<keyword evidence="2" id="KW-1185">Reference proteome</keyword>
<evidence type="ECO:0000313" key="1">
    <source>
        <dbReference type="EMBL" id="KAI6083847.1"/>
    </source>
</evidence>
<protein>
    <submittedName>
        <fullName evidence="1">Ctr copper transporter family-domain-containing protein</fullName>
    </submittedName>
</protein>
<organism evidence="1 2">
    <name type="scientific">Hypoxylon rubiginosum</name>
    <dbReference type="NCBI Taxonomy" id="110542"/>
    <lineage>
        <taxon>Eukaryota</taxon>
        <taxon>Fungi</taxon>
        <taxon>Dikarya</taxon>
        <taxon>Ascomycota</taxon>
        <taxon>Pezizomycotina</taxon>
        <taxon>Sordariomycetes</taxon>
        <taxon>Xylariomycetidae</taxon>
        <taxon>Xylariales</taxon>
        <taxon>Hypoxylaceae</taxon>
        <taxon>Hypoxylon</taxon>
    </lineage>
</organism>
<dbReference type="EMBL" id="MU394346">
    <property type="protein sequence ID" value="KAI6083847.1"/>
    <property type="molecule type" value="Genomic_DNA"/>
</dbReference>
<reference evidence="1 2" key="1">
    <citation type="journal article" date="2022" name="New Phytol.">
        <title>Ecological generalism drives hyperdiversity of secondary metabolite gene clusters in xylarialean endophytes.</title>
        <authorList>
            <person name="Franco M.E.E."/>
            <person name="Wisecaver J.H."/>
            <person name="Arnold A.E."/>
            <person name="Ju Y.M."/>
            <person name="Slot J.C."/>
            <person name="Ahrendt S."/>
            <person name="Moore L.P."/>
            <person name="Eastman K.E."/>
            <person name="Scott K."/>
            <person name="Konkel Z."/>
            <person name="Mondo S.J."/>
            <person name="Kuo A."/>
            <person name="Hayes R.D."/>
            <person name="Haridas S."/>
            <person name="Andreopoulos B."/>
            <person name="Riley R."/>
            <person name="LaButti K."/>
            <person name="Pangilinan J."/>
            <person name="Lipzen A."/>
            <person name="Amirebrahimi M."/>
            <person name="Yan J."/>
            <person name="Adam C."/>
            <person name="Keymanesh K."/>
            <person name="Ng V."/>
            <person name="Louie K."/>
            <person name="Northen T."/>
            <person name="Drula E."/>
            <person name="Henrissat B."/>
            <person name="Hsieh H.M."/>
            <person name="Youens-Clark K."/>
            <person name="Lutzoni F."/>
            <person name="Miadlikowska J."/>
            <person name="Eastwood D.C."/>
            <person name="Hamelin R.C."/>
            <person name="Grigoriev I.V."/>
            <person name="U'Ren J.M."/>
        </authorList>
    </citation>
    <scope>NUCLEOTIDE SEQUENCE [LARGE SCALE GENOMIC DNA]</scope>
    <source>
        <strain evidence="1 2">ER1909</strain>
    </source>
</reference>
<proteinExistence type="predicted"/>
<sequence>MDMSNGSNSMDMMDMMDMGEMDDSPMVMTFFLSSSTSLFSKAWTPTNSAAYVGTCVFLIALAIAMRVMLALKPILEKLLWNTSVKPEGILVPDDEAGYQKETAPQQSAKSIYHTVRKRWSIWRFQTSLGRATFELVLATVGYLLMLAVMTMNVGYFLSVLGGLFLGTFIVGDLAADNSLYQDHHC</sequence>
<gene>
    <name evidence="1" type="ORF">F4821DRAFT_244086</name>
</gene>